<evidence type="ECO:0000313" key="2">
    <source>
        <dbReference type="EMBL" id="CAA9497196.1"/>
    </source>
</evidence>
<keyword evidence="2" id="KW-0436">Ligase</keyword>
<feature type="region of interest" description="Disordered" evidence="1">
    <location>
        <begin position="1"/>
        <end position="161"/>
    </location>
</feature>
<feature type="region of interest" description="Disordered" evidence="1">
    <location>
        <begin position="182"/>
        <end position="291"/>
    </location>
</feature>
<dbReference type="EC" id="6.2.1.5" evidence="2"/>
<feature type="compositionally biased region" description="Basic residues" evidence="1">
    <location>
        <begin position="182"/>
        <end position="195"/>
    </location>
</feature>
<dbReference type="AlphaFoldDB" id="A0A6J4SMT4"/>
<organism evidence="2">
    <name type="scientific">uncultured Solirubrobacteraceae bacterium</name>
    <dbReference type="NCBI Taxonomy" id="1162706"/>
    <lineage>
        <taxon>Bacteria</taxon>
        <taxon>Bacillati</taxon>
        <taxon>Actinomycetota</taxon>
        <taxon>Thermoleophilia</taxon>
        <taxon>Solirubrobacterales</taxon>
        <taxon>Solirubrobacteraceae</taxon>
        <taxon>environmental samples</taxon>
    </lineage>
</organism>
<reference evidence="2" key="1">
    <citation type="submission" date="2020-02" db="EMBL/GenBank/DDBJ databases">
        <authorList>
            <person name="Meier V. D."/>
        </authorList>
    </citation>
    <scope>NUCLEOTIDE SEQUENCE</scope>
    <source>
        <strain evidence="2">AVDCRST_MAG67</strain>
    </source>
</reference>
<feature type="compositionally biased region" description="Basic and acidic residues" evidence="1">
    <location>
        <begin position="238"/>
        <end position="251"/>
    </location>
</feature>
<feature type="compositionally biased region" description="Basic and acidic residues" evidence="1">
    <location>
        <begin position="13"/>
        <end position="31"/>
    </location>
</feature>
<dbReference type="EMBL" id="CADCVQ010000073">
    <property type="protein sequence ID" value="CAA9497196.1"/>
    <property type="molecule type" value="Genomic_DNA"/>
</dbReference>
<dbReference type="GO" id="GO:0004775">
    <property type="term" value="F:succinate-CoA ligase (ADP-forming) activity"/>
    <property type="evidence" value="ECO:0007669"/>
    <property type="project" value="UniProtKB-EC"/>
</dbReference>
<gene>
    <name evidence="2" type="ORF">AVDCRST_MAG67-1784</name>
</gene>
<name>A0A6J4SMT4_9ACTN</name>
<feature type="compositionally biased region" description="Low complexity" evidence="1">
    <location>
        <begin position="110"/>
        <end position="123"/>
    </location>
</feature>
<feature type="compositionally biased region" description="Basic and acidic residues" evidence="1">
    <location>
        <begin position="198"/>
        <end position="207"/>
    </location>
</feature>
<feature type="non-terminal residue" evidence="2">
    <location>
        <position position="291"/>
    </location>
</feature>
<proteinExistence type="predicted"/>
<feature type="compositionally biased region" description="Basic and acidic residues" evidence="1">
    <location>
        <begin position="61"/>
        <end position="84"/>
    </location>
</feature>
<feature type="compositionally biased region" description="Basic residues" evidence="1">
    <location>
        <begin position="85"/>
        <end position="102"/>
    </location>
</feature>
<accession>A0A6J4SMT4</accession>
<evidence type="ECO:0000256" key="1">
    <source>
        <dbReference type="SAM" id="MobiDB-lite"/>
    </source>
</evidence>
<protein>
    <submittedName>
        <fullName evidence="2">Succinyl-CoA ligase [ADP-forming] alpha chain</fullName>
        <ecNumber evidence="2">6.2.1.5</ecNumber>
    </submittedName>
</protein>
<feature type="compositionally biased region" description="Basic and acidic residues" evidence="1">
    <location>
        <begin position="273"/>
        <end position="291"/>
    </location>
</feature>
<feature type="non-terminal residue" evidence="2">
    <location>
        <position position="1"/>
    </location>
</feature>
<sequence length="291" mass="33833">EHPRRRGHPPGGRRPDRPRGQLPRDEQPPLRHERRRRDHAGQGRPGRRGRAGLQHLPPGGRGDRRQHGDDLRAAALCRRLDSRGRGRRRRDDRRDHRGHPGARRADRLQRPQAQPRRTARGPQLPRRAVAGQGQRRDHPGRVLQARQRRRRLALGNADLPDRQRAGAERLWQLDDRRHRRRPRPRLVVRRHHRPVSGRSRDRADRHERRDRRIGRGGGGAVHRRTGEQAGRRLHRRADRAAGQDDGPRGCDRVGLQRRRPGEDRRLGGRRRAGRADADAGRADRRRDPARL</sequence>